<protein>
    <recommendedName>
        <fullName evidence="3">Transcriptional regulator</fullName>
    </recommendedName>
</protein>
<dbReference type="AlphaFoldDB" id="A0A158KBT9"/>
<dbReference type="RefSeq" id="WP_087659128.1">
    <property type="nucleotide sequence ID" value="NZ_FCOL02000045.1"/>
</dbReference>
<dbReference type="NCBIfam" id="NF041289">
    <property type="entry name" value="KorA"/>
    <property type="match status" value="1"/>
</dbReference>
<keyword evidence="2" id="KW-1185">Reference proteome</keyword>
<name>A0A158KBT9_9BURK</name>
<reference evidence="1" key="1">
    <citation type="submission" date="2016-01" db="EMBL/GenBank/DDBJ databases">
        <authorList>
            <person name="Peeters C."/>
        </authorList>
    </citation>
    <scope>NUCLEOTIDE SEQUENCE [LARGE SCALE GENOMIC DNA]</scope>
    <source>
        <strain evidence="1">LMG 22937</strain>
    </source>
</reference>
<accession>A0A158KBT9</accession>
<evidence type="ECO:0008006" key="3">
    <source>
        <dbReference type="Google" id="ProtNLM"/>
    </source>
</evidence>
<sequence length="95" mass="11082">MQIFLIPQRQLEDEAKRGRVQAVSIQRVAIKQWFPLFEIGDDRANVVVCSIRVQATEEVRYWADLRLLIEWLREKCGVESCSLLLSDWNPKPGEP</sequence>
<evidence type="ECO:0000313" key="2">
    <source>
        <dbReference type="Proteomes" id="UP000054925"/>
    </source>
</evidence>
<dbReference type="OrthoDB" id="9131704at2"/>
<dbReference type="EMBL" id="FCOL02000045">
    <property type="protein sequence ID" value="SAL78505.1"/>
    <property type="molecule type" value="Genomic_DNA"/>
</dbReference>
<evidence type="ECO:0000313" key="1">
    <source>
        <dbReference type="EMBL" id="SAL78505.1"/>
    </source>
</evidence>
<organism evidence="1 2">
    <name type="scientific">Caballeronia terrestris</name>
    <dbReference type="NCBI Taxonomy" id="1226301"/>
    <lineage>
        <taxon>Bacteria</taxon>
        <taxon>Pseudomonadati</taxon>
        <taxon>Pseudomonadota</taxon>
        <taxon>Betaproteobacteria</taxon>
        <taxon>Burkholderiales</taxon>
        <taxon>Burkholderiaceae</taxon>
        <taxon>Caballeronia</taxon>
    </lineage>
</organism>
<comment type="caution">
    <text evidence="1">The sequence shown here is derived from an EMBL/GenBank/DDBJ whole genome shotgun (WGS) entry which is preliminary data.</text>
</comment>
<dbReference type="Proteomes" id="UP000054925">
    <property type="component" value="Unassembled WGS sequence"/>
</dbReference>
<proteinExistence type="predicted"/>
<gene>
    <name evidence="1" type="ORF">AWB67_05274</name>
</gene>